<keyword evidence="2" id="KW-0378">Hydrolase</keyword>
<evidence type="ECO:0000313" key="4">
    <source>
        <dbReference type="EnsemblPlants" id="Kaladp0055s0545.1.v1.1.CDS.1"/>
    </source>
</evidence>
<evidence type="ECO:0000259" key="3">
    <source>
        <dbReference type="SMART" id="SM00474"/>
    </source>
</evidence>
<keyword evidence="1" id="KW-0540">Nuclease</keyword>
<dbReference type="CDD" id="cd06141">
    <property type="entry name" value="WRN_exo"/>
    <property type="match status" value="1"/>
</dbReference>
<dbReference type="GO" id="GO:0008408">
    <property type="term" value="F:3'-5' exonuclease activity"/>
    <property type="evidence" value="ECO:0007669"/>
    <property type="project" value="InterPro"/>
</dbReference>
<dbReference type="GO" id="GO:0003676">
    <property type="term" value="F:nucleic acid binding"/>
    <property type="evidence" value="ECO:0007669"/>
    <property type="project" value="InterPro"/>
</dbReference>
<evidence type="ECO:0000313" key="5">
    <source>
        <dbReference type="Proteomes" id="UP000594263"/>
    </source>
</evidence>
<dbReference type="InterPro" id="IPR051132">
    <property type="entry name" value="3-5_Exonuclease_domain"/>
</dbReference>
<name>A0A7N1A074_KALFE</name>
<dbReference type="GO" id="GO:0005737">
    <property type="term" value="C:cytoplasm"/>
    <property type="evidence" value="ECO:0007669"/>
    <property type="project" value="TreeGrafter"/>
</dbReference>
<dbReference type="GO" id="GO:0005634">
    <property type="term" value="C:nucleus"/>
    <property type="evidence" value="ECO:0007669"/>
    <property type="project" value="TreeGrafter"/>
</dbReference>
<reference evidence="4" key="1">
    <citation type="submission" date="2021-01" db="UniProtKB">
        <authorList>
            <consortium name="EnsemblPlants"/>
        </authorList>
    </citation>
    <scope>IDENTIFICATION</scope>
</reference>
<dbReference type="AlphaFoldDB" id="A0A7N1A074"/>
<keyword evidence="5" id="KW-1185">Reference proteome</keyword>
<proteinExistence type="predicted"/>
<protein>
    <recommendedName>
        <fullName evidence="3">3'-5' exonuclease domain-containing protein</fullName>
    </recommendedName>
</protein>
<evidence type="ECO:0000256" key="1">
    <source>
        <dbReference type="ARBA" id="ARBA00022722"/>
    </source>
</evidence>
<feature type="domain" description="3'-5' exonuclease" evidence="3">
    <location>
        <begin position="31"/>
        <end position="198"/>
    </location>
</feature>
<organism evidence="4 5">
    <name type="scientific">Kalanchoe fedtschenkoi</name>
    <name type="common">Lavender scallops</name>
    <name type="synonym">South American air plant</name>
    <dbReference type="NCBI Taxonomy" id="63787"/>
    <lineage>
        <taxon>Eukaryota</taxon>
        <taxon>Viridiplantae</taxon>
        <taxon>Streptophyta</taxon>
        <taxon>Embryophyta</taxon>
        <taxon>Tracheophyta</taxon>
        <taxon>Spermatophyta</taxon>
        <taxon>Magnoliopsida</taxon>
        <taxon>eudicotyledons</taxon>
        <taxon>Gunneridae</taxon>
        <taxon>Pentapetalae</taxon>
        <taxon>Saxifragales</taxon>
        <taxon>Crassulaceae</taxon>
        <taxon>Kalanchoe</taxon>
    </lineage>
</organism>
<dbReference type="SUPFAM" id="SSF53098">
    <property type="entry name" value="Ribonuclease H-like"/>
    <property type="match status" value="1"/>
</dbReference>
<dbReference type="EnsemblPlants" id="Kaladp0055s0545.1.v1.1">
    <property type="protein sequence ID" value="Kaladp0055s0545.1.v1.1.CDS.1"/>
    <property type="gene ID" value="Kaladp0055s0545.v1.1"/>
</dbReference>
<dbReference type="Gene3D" id="3.30.420.10">
    <property type="entry name" value="Ribonuclease H-like superfamily/Ribonuclease H"/>
    <property type="match status" value="1"/>
</dbReference>
<dbReference type="Pfam" id="PF01612">
    <property type="entry name" value="DNA_pol_A_exo1"/>
    <property type="match status" value="1"/>
</dbReference>
<dbReference type="InterPro" id="IPR036397">
    <property type="entry name" value="RNaseH_sf"/>
</dbReference>
<dbReference type="InterPro" id="IPR002562">
    <property type="entry name" value="3'-5'_exonuclease_dom"/>
</dbReference>
<dbReference type="InterPro" id="IPR012337">
    <property type="entry name" value="RNaseH-like_sf"/>
</dbReference>
<evidence type="ECO:0000256" key="2">
    <source>
        <dbReference type="ARBA" id="ARBA00022801"/>
    </source>
</evidence>
<dbReference type="PANTHER" id="PTHR13620:SF121">
    <property type="entry name" value="EMB|CAB82946.1-RELATED"/>
    <property type="match status" value="1"/>
</dbReference>
<sequence length="199" mass="21313">MSTVKYAIGFDGKSIETTVTREAPAVTQWLTGIISANSGKPNVVVGLDVEWKPQHVSGVSSKAAIVQLCLDTKCLIIQLLHMNEGVAQSLKDFLVNPGFTFAGVGIEADVTKLKNDYGLAGNVKTADVGELAVKKWSGLGNKPGLQELASRIVGLNVTKPNDVTVSNWEANTLTKEQVEYATIDAYASFKLGHKLLLEN</sequence>
<dbReference type="GO" id="GO:0006139">
    <property type="term" value="P:nucleobase-containing compound metabolic process"/>
    <property type="evidence" value="ECO:0007669"/>
    <property type="project" value="InterPro"/>
</dbReference>
<dbReference type="PANTHER" id="PTHR13620">
    <property type="entry name" value="3-5 EXONUCLEASE"/>
    <property type="match status" value="1"/>
</dbReference>
<dbReference type="Gramene" id="Kaladp0055s0545.1.v1.1">
    <property type="protein sequence ID" value="Kaladp0055s0545.1.v1.1.CDS.1"/>
    <property type="gene ID" value="Kaladp0055s0545.v1.1"/>
</dbReference>
<accession>A0A7N1A074</accession>
<dbReference type="OMA" id="RRPGLKD"/>
<dbReference type="SMART" id="SM00474">
    <property type="entry name" value="35EXOc"/>
    <property type="match status" value="1"/>
</dbReference>
<dbReference type="Proteomes" id="UP000594263">
    <property type="component" value="Unplaced"/>
</dbReference>